<sequence length="680" mass="77361">MNILNQYFNTSYNTAPFSKIKTQDFLPAFKTAIGKAKAEIDAIVQNSEIPTFQNTIEALDYSGEELDRISSIFFNLNSAETNDEIQKIAQDASPLLSEFSNDITLNEALFKRVKAVYDSKSDLNLTTEQKTLLDKKYKGFARNGANLSEDKKKKLREIDKELSQLKLKFGEHILAETNAFEMLLTKEEDLSGLPEGAKEAAKQMAESKGKDGWLITLDYPSYIPFMTYADNRQLREKLSKAFGSKGFKGDALDNQDIVLKIANLRNERAQLLGYKTHAHFVLEERMAETPKNVQNFLNELLKKAKPAAEKEFEELEKFANSISGSVSGVELQKWDSAYYSEKLKQKLFSLDDEQLKPYFKLENVIDGAFSVAEKLFGLHFEEIDTIDKYHKDVLTYKVIDNSGELVSIFYADFFPRAGKRNGAWMTSFKPQMIKDGHNHRPHVSIVCNFTKPTKSKPSLLTFNEVTTLFHEFGHALHGMLANTTYPSLSGTSVYWDFVELPSQILENWCYEEETLKLFATHYETGEVIPMELIEKIKASATFHEGMQTLRQLSFGMLDMAWHAHENPSEVSSVKDFENKAFAGTNLYPDVTENCMSTAFAHIFQGGYSSGYYSYKWAEVLDADAFEYFKEEGIFNKTVANKFKAYVLSQGGTENPMVLYKKFRGQEPKPEALLRRAGLIK</sequence>
<comment type="caution">
    <text evidence="9">The sequence shown here is derived from an EMBL/GenBank/DDBJ whole genome shotgun (WGS) entry which is preliminary data.</text>
</comment>
<evidence type="ECO:0000313" key="10">
    <source>
        <dbReference type="Proteomes" id="UP000624701"/>
    </source>
</evidence>
<organism evidence="9 10">
    <name type="scientific">Winogradskyella haliclonae</name>
    <dbReference type="NCBI Taxonomy" id="2048558"/>
    <lineage>
        <taxon>Bacteria</taxon>
        <taxon>Pseudomonadati</taxon>
        <taxon>Bacteroidota</taxon>
        <taxon>Flavobacteriia</taxon>
        <taxon>Flavobacteriales</taxon>
        <taxon>Flavobacteriaceae</taxon>
        <taxon>Winogradskyella</taxon>
    </lineage>
</organism>
<protein>
    <submittedName>
        <fullName evidence="9">Peptidase M3</fullName>
    </submittedName>
</protein>
<dbReference type="Gene3D" id="1.20.1050.40">
    <property type="entry name" value="Endopeptidase. Chain P, domain 1"/>
    <property type="match status" value="1"/>
</dbReference>
<evidence type="ECO:0000259" key="8">
    <source>
        <dbReference type="Pfam" id="PF01432"/>
    </source>
</evidence>
<dbReference type="InterPro" id="IPR024079">
    <property type="entry name" value="MetalloPept_cat_dom_sf"/>
</dbReference>
<dbReference type="Pfam" id="PF01432">
    <property type="entry name" value="Peptidase_M3"/>
    <property type="match status" value="1"/>
</dbReference>
<keyword evidence="10" id="KW-1185">Reference proteome</keyword>
<keyword evidence="2 7" id="KW-0645">Protease</keyword>
<dbReference type="PANTHER" id="PTHR43660">
    <property type="entry name" value="DIPEPTIDYL CARBOXYPEPTIDASE"/>
    <property type="match status" value="1"/>
</dbReference>
<keyword evidence="5 7" id="KW-0862">Zinc</keyword>
<accession>A0ABQ2C1H4</accession>
<keyword evidence="6 7" id="KW-0482">Metalloprotease</keyword>
<evidence type="ECO:0000256" key="4">
    <source>
        <dbReference type="ARBA" id="ARBA00022801"/>
    </source>
</evidence>
<evidence type="ECO:0000256" key="1">
    <source>
        <dbReference type="ARBA" id="ARBA00006040"/>
    </source>
</evidence>
<dbReference type="EMBL" id="BMDQ01000004">
    <property type="protein sequence ID" value="GGI58319.1"/>
    <property type="molecule type" value="Genomic_DNA"/>
</dbReference>
<dbReference type="CDD" id="cd06456">
    <property type="entry name" value="M3A_DCP"/>
    <property type="match status" value="1"/>
</dbReference>
<comment type="similarity">
    <text evidence="1 7">Belongs to the peptidase M3 family.</text>
</comment>
<comment type="cofactor">
    <cofactor evidence="7">
        <name>Zn(2+)</name>
        <dbReference type="ChEBI" id="CHEBI:29105"/>
    </cofactor>
    <text evidence="7">Binds 1 zinc ion.</text>
</comment>
<dbReference type="PANTHER" id="PTHR43660:SF1">
    <property type="entry name" value="DIPEPTIDYL CARBOXYPEPTIDASE"/>
    <property type="match status" value="1"/>
</dbReference>
<dbReference type="Proteomes" id="UP000624701">
    <property type="component" value="Unassembled WGS sequence"/>
</dbReference>
<gene>
    <name evidence="9" type="primary">dcp1</name>
    <name evidence="9" type="ORF">GCM10011444_26280</name>
</gene>
<dbReference type="SUPFAM" id="SSF55486">
    <property type="entry name" value="Metalloproteases ('zincins'), catalytic domain"/>
    <property type="match status" value="1"/>
</dbReference>
<evidence type="ECO:0000256" key="5">
    <source>
        <dbReference type="ARBA" id="ARBA00022833"/>
    </source>
</evidence>
<evidence type="ECO:0000313" key="9">
    <source>
        <dbReference type="EMBL" id="GGI58319.1"/>
    </source>
</evidence>
<feature type="domain" description="Peptidase M3A/M3B catalytic" evidence="8">
    <location>
        <begin position="225"/>
        <end position="677"/>
    </location>
</feature>
<dbReference type="RefSeq" id="WP_188375226.1">
    <property type="nucleotide sequence ID" value="NZ_BMDQ01000004.1"/>
</dbReference>
<name>A0ABQ2C1H4_9FLAO</name>
<evidence type="ECO:0000256" key="7">
    <source>
        <dbReference type="RuleBase" id="RU003435"/>
    </source>
</evidence>
<dbReference type="InterPro" id="IPR024077">
    <property type="entry name" value="Neurolysin/TOP_dom2"/>
</dbReference>
<keyword evidence="4 7" id="KW-0378">Hydrolase</keyword>
<keyword evidence="3 7" id="KW-0479">Metal-binding</keyword>
<evidence type="ECO:0000256" key="3">
    <source>
        <dbReference type="ARBA" id="ARBA00022723"/>
    </source>
</evidence>
<reference evidence="10" key="1">
    <citation type="journal article" date="2019" name="Int. J. Syst. Evol. Microbiol.">
        <title>The Global Catalogue of Microorganisms (GCM) 10K type strain sequencing project: providing services to taxonomists for standard genome sequencing and annotation.</title>
        <authorList>
            <consortium name="The Broad Institute Genomics Platform"/>
            <consortium name="The Broad Institute Genome Sequencing Center for Infectious Disease"/>
            <person name="Wu L."/>
            <person name="Ma J."/>
        </authorList>
    </citation>
    <scope>NUCLEOTIDE SEQUENCE [LARGE SCALE GENOMIC DNA]</scope>
    <source>
        <strain evidence="10">CCM 8681</strain>
    </source>
</reference>
<dbReference type="InterPro" id="IPR034005">
    <property type="entry name" value="M3A_DCP"/>
</dbReference>
<dbReference type="InterPro" id="IPR045090">
    <property type="entry name" value="Pept_M3A_M3B"/>
</dbReference>
<dbReference type="Gene3D" id="1.10.1370.10">
    <property type="entry name" value="Neurolysin, domain 3"/>
    <property type="match status" value="1"/>
</dbReference>
<evidence type="ECO:0000256" key="2">
    <source>
        <dbReference type="ARBA" id="ARBA00022670"/>
    </source>
</evidence>
<dbReference type="InterPro" id="IPR001567">
    <property type="entry name" value="Pept_M3A_M3B_dom"/>
</dbReference>
<proteinExistence type="inferred from homology"/>
<evidence type="ECO:0000256" key="6">
    <source>
        <dbReference type="ARBA" id="ARBA00023049"/>
    </source>
</evidence>
<dbReference type="Gene3D" id="3.40.390.10">
    <property type="entry name" value="Collagenase (Catalytic Domain)"/>
    <property type="match status" value="1"/>
</dbReference>
<dbReference type="InterPro" id="IPR024080">
    <property type="entry name" value="Neurolysin/TOP_N"/>
</dbReference>